<gene>
    <name evidence="1" type="ORF">CFH83_02675</name>
</gene>
<evidence type="ECO:0000313" key="1">
    <source>
        <dbReference type="EMBL" id="DAB39063.1"/>
    </source>
</evidence>
<accession>A0A2D3WQS4</accession>
<evidence type="ECO:0008006" key="3">
    <source>
        <dbReference type="Google" id="ProtNLM"/>
    </source>
</evidence>
<dbReference type="InterPro" id="IPR011990">
    <property type="entry name" value="TPR-like_helical_dom_sf"/>
</dbReference>
<reference evidence="1 2" key="1">
    <citation type="journal article" date="2017" name="Front. Microbiol.">
        <title>Comparative Genomic Analysis of the Class Epsilonproteobacteria and Proposed Reclassification to Epsilonbacteraeota (phyl. nov.).</title>
        <authorList>
            <person name="Waite D.W."/>
            <person name="Vanwonterghem I."/>
            <person name="Rinke C."/>
            <person name="Parks D.H."/>
            <person name="Zhang Y."/>
            <person name="Takai K."/>
            <person name="Sievert S.M."/>
            <person name="Simon J."/>
            <person name="Campbell B.J."/>
            <person name="Hanson T.E."/>
            <person name="Woyke T."/>
            <person name="Klotz M.G."/>
            <person name="Hugenholtz P."/>
        </authorList>
    </citation>
    <scope>NUCLEOTIDE SEQUENCE [LARGE SCALE GENOMIC DNA]</scope>
    <source>
        <strain evidence="1">UBA12443</strain>
    </source>
</reference>
<protein>
    <recommendedName>
        <fullName evidence="3">Tetratricopeptide repeat protein</fullName>
    </recommendedName>
</protein>
<dbReference type="Gene3D" id="1.25.40.10">
    <property type="entry name" value="Tetratricopeptide repeat domain"/>
    <property type="match status" value="1"/>
</dbReference>
<organism evidence="1 2">
    <name type="scientific">Sulfuricurvum kujiense</name>
    <dbReference type="NCBI Taxonomy" id="148813"/>
    <lineage>
        <taxon>Bacteria</taxon>
        <taxon>Pseudomonadati</taxon>
        <taxon>Campylobacterota</taxon>
        <taxon>Epsilonproteobacteria</taxon>
        <taxon>Campylobacterales</taxon>
        <taxon>Sulfurimonadaceae</taxon>
        <taxon>Sulfuricurvum</taxon>
    </lineage>
</organism>
<comment type="caution">
    <text evidence="1">The sequence shown here is derived from an EMBL/GenBank/DDBJ whole genome shotgun (WGS) entry which is preliminary data.</text>
</comment>
<dbReference type="SUPFAM" id="SSF48452">
    <property type="entry name" value="TPR-like"/>
    <property type="match status" value="1"/>
</dbReference>
<evidence type="ECO:0000313" key="2">
    <source>
        <dbReference type="Proteomes" id="UP000228859"/>
    </source>
</evidence>
<name>A0A2D3WQS4_9BACT</name>
<dbReference type="EMBL" id="DLUI01000044">
    <property type="protein sequence ID" value="DAB39063.1"/>
    <property type="molecule type" value="Genomic_DNA"/>
</dbReference>
<sequence length="197" mass="22601">MKTINLTKTLKQANEHFLAGQYTEALRDYSLALKDYPESKEAYNGAILSDMAMSGESAGEALFDYYTILRSEDTDSADIIISEILETMDGTMEQLSGLFDETVKQRLAYEDGIMYTEFKELVESDNDFNRIFENIMFSTRVIITEKEDFVDFLDNLIDHGYKEMALSYLESALGVYPNDRQLRNLLRRLAKGKSIEN</sequence>
<dbReference type="Proteomes" id="UP000228859">
    <property type="component" value="Unassembled WGS sequence"/>
</dbReference>
<dbReference type="RefSeq" id="WP_294894089.1">
    <property type="nucleotide sequence ID" value="NZ_DLUI01000044.1"/>
</dbReference>
<proteinExistence type="predicted"/>
<dbReference type="AlphaFoldDB" id="A0A2D3WQS4"/>